<organism evidence="8 9">
    <name type="scientific">Calycina marina</name>
    <dbReference type="NCBI Taxonomy" id="1763456"/>
    <lineage>
        <taxon>Eukaryota</taxon>
        <taxon>Fungi</taxon>
        <taxon>Dikarya</taxon>
        <taxon>Ascomycota</taxon>
        <taxon>Pezizomycotina</taxon>
        <taxon>Leotiomycetes</taxon>
        <taxon>Helotiales</taxon>
        <taxon>Pezizellaceae</taxon>
        <taxon>Calycina</taxon>
    </lineage>
</organism>
<evidence type="ECO:0000259" key="7">
    <source>
        <dbReference type="PROSITE" id="PS51397"/>
    </source>
</evidence>
<protein>
    <submittedName>
        <fullName evidence="8">Zinc ion binding protein-like protein</fullName>
    </submittedName>
</protein>
<feature type="domain" description="WLM" evidence="7">
    <location>
        <begin position="1"/>
        <end position="195"/>
    </location>
</feature>
<evidence type="ECO:0000256" key="1">
    <source>
        <dbReference type="ARBA" id="ARBA00022723"/>
    </source>
</evidence>
<dbReference type="GO" id="GO:0006281">
    <property type="term" value="P:DNA repair"/>
    <property type="evidence" value="ECO:0007669"/>
    <property type="project" value="TreeGrafter"/>
</dbReference>
<evidence type="ECO:0000313" key="9">
    <source>
        <dbReference type="Proteomes" id="UP000887226"/>
    </source>
</evidence>
<sequence>MVERDDLIFQYSHLNGLPREKEAPRSLQKVTSLVKPIMRARNWKVITLVEFYPDHQNLLGINENRGQRICLRLRHPGDKNQFLTLEQVVDTMLHELSHNVHGPHDAKFHALWDYLRAEYEGLIAKGYARECSLSEGHQLCGHRVPLHEARRIARVAAEKRCNLSAGSGQRLGGAPVRVGTDIREVIALAAERRNKVTHGCGSENENGQGIKQLADQAMNNGLCTQVEEDEVNGRAIDQALWGLVQEDEKAAAKHKGVKNRKPSSANPSGSSHNTNYKPEPSLRQPTKPMSRLVREGPTKPAIKKPSKERESKTFIPLKLLPPTLAPLPSGWTCSTCTLHNHIDHPACDACMSERPQAVAQNIDEQAKKNATAFQRASNIWQCHTCSTIMEDKWWSCSNCSAVKKTS</sequence>
<feature type="compositionally biased region" description="Basic residues" evidence="5">
    <location>
        <begin position="252"/>
        <end position="261"/>
    </location>
</feature>
<evidence type="ECO:0000256" key="4">
    <source>
        <dbReference type="PROSITE-ProRule" id="PRU00322"/>
    </source>
</evidence>
<dbReference type="PROSITE" id="PS01358">
    <property type="entry name" value="ZF_RANBP2_1"/>
    <property type="match status" value="1"/>
</dbReference>
<dbReference type="Gene3D" id="2.30.30.380">
    <property type="entry name" value="Zn-finger domain of Sec23/24"/>
    <property type="match status" value="1"/>
</dbReference>
<feature type="domain" description="RanBP2-type" evidence="6">
    <location>
        <begin position="327"/>
        <end position="356"/>
    </location>
</feature>
<dbReference type="EMBL" id="MU253863">
    <property type="protein sequence ID" value="KAG9245137.1"/>
    <property type="molecule type" value="Genomic_DNA"/>
</dbReference>
<keyword evidence="3" id="KW-0862">Zinc</keyword>
<dbReference type="InterPro" id="IPR013536">
    <property type="entry name" value="WLM_dom"/>
</dbReference>
<dbReference type="PANTHER" id="PTHR46622">
    <property type="entry name" value="DNA-DEPENDENT METALLOPROTEASE WSS1"/>
    <property type="match status" value="1"/>
</dbReference>
<name>A0A9P7Z4D1_9HELO</name>
<dbReference type="SUPFAM" id="SSF90209">
    <property type="entry name" value="Ran binding protein zinc finger-like"/>
    <property type="match status" value="1"/>
</dbReference>
<dbReference type="GO" id="GO:0008270">
    <property type="term" value="F:zinc ion binding"/>
    <property type="evidence" value="ECO:0007669"/>
    <property type="project" value="UniProtKB-KW"/>
</dbReference>
<keyword evidence="1" id="KW-0479">Metal-binding</keyword>
<dbReference type="InterPro" id="IPR053000">
    <property type="entry name" value="WSS1-like_metalloprotease"/>
</dbReference>
<evidence type="ECO:0000256" key="5">
    <source>
        <dbReference type="SAM" id="MobiDB-lite"/>
    </source>
</evidence>
<dbReference type="AlphaFoldDB" id="A0A9P7Z4D1"/>
<accession>A0A9P7Z4D1</accession>
<feature type="region of interest" description="Disordered" evidence="5">
    <location>
        <begin position="250"/>
        <end position="314"/>
    </location>
</feature>
<evidence type="ECO:0000259" key="6">
    <source>
        <dbReference type="PROSITE" id="PS50199"/>
    </source>
</evidence>
<feature type="compositionally biased region" description="Polar residues" evidence="5">
    <location>
        <begin position="262"/>
        <end position="276"/>
    </location>
</feature>
<evidence type="ECO:0000313" key="8">
    <source>
        <dbReference type="EMBL" id="KAG9245137.1"/>
    </source>
</evidence>
<dbReference type="PROSITE" id="PS51397">
    <property type="entry name" value="WLM"/>
    <property type="match status" value="1"/>
</dbReference>
<dbReference type="GO" id="GO:0008237">
    <property type="term" value="F:metallopeptidase activity"/>
    <property type="evidence" value="ECO:0007669"/>
    <property type="project" value="TreeGrafter"/>
</dbReference>
<evidence type="ECO:0000256" key="3">
    <source>
        <dbReference type="ARBA" id="ARBA00022833"/>
    </source>
</evidence>
<keyword evidence="2 4" id="KW-0863">Zinc-finger</keyword>
<proteinExistence type="predicted"/>
<dbReference type="InterPro" id="IPR001876">
    <property type="entry name" value="Znf_RanBP2"/>
</dbReference>
<keyword evidence="9" id="KW-1185">Reference proteome</keyword>
<evidence type="ECO:0000256" key="2">
    <source>
        <dbReference type="ARBA" id="ARBA00022771"/>
    </source>
</evidence>
<dbReference type="Pfam" id="PF08325">
    <property type="entry name" value="WLM"/>
    <property type="match status" value="1"/>
</dbReference>
<dbReference type="PANTHER" id="PTHR46622:SF1">
    <property type="entry name" value="DNA-DEPENDENT METALLOPROTEASE WSS1"/>
    <property type="match status" value="1"/>
</dbReference>
<dbReference type="GO" id="GO:0005634">
    <property type="term" value="C:nucleus"/>
    <property type="evidence" value="ECO:0007669"/>
    <property type="project" value="TreeGrafter"/>
</dbReference>
<dbReference type="InterPro" id="IPR036443">
    <property type="entry name" value="Znf_RanBP2_sf"/>
</dbReference>
<dbReference type="PROSITE" id="PS50199">
    <property type="entry name" value="ZF_RANBP2_2"/>
    <property type="match status" value="1"/>
</dbReference>
<dbReference type="OrthoDB" id="261960at2759"/>
<dbReference type="Proteomes" id="UP000887226">
    <property type="component" value="Unassembled WGS sequence"/>
</dbReference>
<gene>
    <name evidence="8" type="ORF">BJ878DRAFT_458913</name>
</gene>
<reference evidence="8" key="1">
    <citation type="journal article" date="2021" name="IMA Fungus">
        <title>Genomic characterization of three marine fungi, including Emericellopsis atlantica sp. nov. with signatures of a generalist lifestyle and marine biomass degradation.</title>
        <authorList>
            <person name="Hagestad O.C."/>
            <person name="Hou L."/>
            <person name="Andersen J.H."/>
            <person name="Hansen E.H."/>
            <person name="Altermark B."/>
            <person name="Li C."/>
            <person name="Kuhnert E."/>
            <person name="Cox R.J."/>
            <person name="Crous P.W."/>
            <person name="Spatafora J.W."/>
            <person name="Lail K."/>
            <person name="Amirebrahimi M."/>
            <person name="Lipzen A."/>
            <person name="Pangilinan J."/>
            <person name="Andreopoulos W."/>
            <person name="Hayes R.D."/>
            <person name="Ng V."/>
            <person name="Grigoriev I.V."/>
            <person name="Jackson S.A."/>
            <person name="Sutton T.D.S."/>
            <person name="Dobson A.D.W."/>
            <person name="Rama T."/>
        </authorList>
    </citation>
    <scope>NUCLEOTIDE SEQUENCE</scope>
    <source>
        <strain evidence="8">TRa3180A</strain>
    </source>
</reference>
<comment type="caution">
    <text evidence="8">The sequence shown here is derived from an EMBL/GenBank/DDBJ whole genome shotgun (WGS) entry which is preliminary data.</text>
</comment>